<dbReference type="KEGG" id="cac:CA_C0334"/>
<dbReference type="STRING" id="272562.CA_C0334"/>
<dbReference type="EMBL" id="AE001437">
    <property type="protein sequence ID" value="AAK78315.1"/>
    <property type="molecule type" value="Genomic_DNA"/>
</dbReference>
<evidence type="ECO:0000313" key="1">
    <source>
        <dbReference type="EMBL" id="AAK78315.1"/>
    </source>
</evidence>
<dbReference type="eggNOG" id="ENOG5032H7Q">
    <property type="taxonomic scope" value="Bacteria"/>
</dbReference>
<sequence>MKYGAYSDLIKEVIDFSNTMDSHKKGSIPKDIFVINEFEKIEDFAFEKLYGEDEYTWSDIRQLEMSKVKGKLYRLRDDEKPKELDLLLDIISEGLRRHITDSYSKFFESVVVDLKNCAVNRSVNGRAINFYEKMFKIYQTGGFPCGWDGEYPEGRIVAYYPKEVDL</sequence>
<dbReference type="AlphaFoldDB" id="Q97M64"/>
<keyword evidence="2" id="KW-1185">Reference proteome</keyword>
<name>Q97M64_CLOAB</name>
<dbReference type="OrthoDB" id="1426432at2"/>
<dbReference type="RefSeq" id="WP_010963657.1">
    <property type="nucleotide sequence ID" value="NC_003030.1"/>
</dbReference>
<dbReference type="PIR" id="H96940">
    <property type="entry name" value="H96940"/>
</dbReference>
<dbReference type="PATRIC" id="fig|272562.8.peg.526"/>
<dbReference type="GeneID" id="44996846"/>
<reference evidence="1 2" key="1">
    <citation type="journal article" date="2001" name="J. Bacteriol.">
        <title>Genome sequence and comparative analysis of the solvent-producing bacterium Clostridium acetobutylicum.</title>
        <authorList>
            <person name="Nolling J."/>
            <person name="Breton G."/>
            <person name="Omelchenko M.V."/>
            <person name="Makarova K.S."/>
            <person name="Zeng Q."/>
            <person name="Gibson R."/>
            <person name="Lee H.M."/>
            <person name="Dubois J."/>
            <person name="Qiu D."/>
            <person name="Hitti J."/>
            <person name="Wolf Y.I."/>
            <person name="Tatusov R.L."/>
            <person name="Sabathe F."/>
            <person name="Doucette-Stamm L."/>
            <person name="Soucaille P."/>
            <person name="Daly M.J."/>
            <person name="Bennett G.N."/>
            <person name="Koonin E.V."/>
            <person name="Smith D.R."/>
        </authorList>
    </citation>
    <scope>NUCLEOTIDE SEQUENCE [LARGE SCALE GENOMIC DNA]</scope>
    <source>
        <strain evidence="2">ATCC 824 / DSM 792 / JCM 1419 / LMG 5710 / VKM B-1787</strain>
    </source>
</reference>
<dbReference type="Proteomes" id="UP000000814">
    <property type="component" value="Chromosome"/>
</dbReference>
<protein>
    <submittedName>
        <fullName evidence="1">Uncharacterized protein</fullName>
    </submittedName>
</protein>
<dbReference type="HOGENOM" id="CLU_115278_0_0_9"/>
<organism evidence="1 2">
    <name type="scientific">Clostridium acetobutylicum (strain ATCC 824 / DSM 792 / JCM 1419 / IAM 19013 / LMG 5710 / NBRC 13948 / NRRL B-527 / VKM B-1787 / 2291 / W)</name>
    <dbReference type="NCBI Taxonomy" id="272562"/>
    <lineage>
        <taxon>Bacteria</taxon>
        <taxon>Bacillati</taxon>
        <taxon>Bacillota</taxon>
        <taxon>Clostridia</taxon>
        <taxon>Eubacteriales</taxon>
        <taxon>Clostridiaceae</taxon>
        <taxon>Clostridium</taxon>
    </lineage>
</organism>
<proteinExistence type="predicted"/>
<evidence type="ECO:0000313" key="2">
    <source>
        <dbReference type="Proteomes" id="UP000000814"/>
    </source>
</evidence>
<gene>
    <name evidence="1" type="ordered locus">CA_C0334</name>
</gene>
<accession>Q97M64</accession>